<dbReference type="PANTHER" id="PTHR20986:SF22">
    <property type="entry name" value="FMRFAMIDE-RELATED PEPTIDES"/>
    <property type="match status" value="1"/>
</dbReference>
<dbReference type="GO" id="GO:0005576">
    <property type="term" value="C:extracellular region"/>
    <property type="evidence" value="ECO:0007669"/>
    <property type="project" value="UniProtKB-SubCell"/>
</dbReference>
<keyword evidence="8" id="KW-0732">Signal</keyword>
<proteinExistence type="evidence at transcript level"/>
<evidence type="ECO:0000256" key="3">
    <source>
        <dbReference type="ARBA" id="ARBA00022525"/>
    </source>
</evidence>
<dbReference type="OrthoDB" id="5813613at2759"/>
<dbReference type="PANTHER" id="PTHR20986">
    <property type="entry name" value="FMRFAMIDE-RELATED PEPTIDES"/>
    <property type="match status" value="1"/>
</dbReference>
<dbReference type="GO" id="GO:0007218">
    <property type="term" value="P:neuropeptide signaling pathway"/>
    <property type="evidence" value="ECO:0007669"/>
    <property type="project" value="UniProtKB-KW"/>
</dbReference>
<keyword evidence="3" id="KW-0964">Secreted</keyword>
<evidence type="ECO:0000256" key="1">
    <source>
        <dbReference type="ARBA" id="ARBA00004613"/>
    </source>
</evidence>
<keyword evidence="6" id="KW-0527">Neuropeptide</keyword>
<dbReference type="Pfam" id="PF01581">
    <property type="entry name" value="FARP"/>
    <property type="match status" value="9"/>
</dbReference>
<dbReference type="EMBL" id="AB817257">
    <property type="protein sequence ID" value="BAO00954.1"/>
    <property type="molecule type" value="mRNA"/>
</dbReference>
<feature type="chain" id="PRO_5004648918" evidence="8">
    <location>
        <begin position="23"/>
        <end position="466"/>
    </location>
</feature>
<comment type="similarity">
    <text evidence="2">Belongs to the FARP (FMRFamide related peptide) family.</text>
</comment>
<dbReference type="AlphaFoldDB" id="U3U8Z6"/>
<evidence type="ECO:0000256" key="7">
    <source>
        <dbReference type="SAM" id="MobiDB-lite"/>
    </source>
</evidence>
<feature type="region of interest" description="Disordered" evidence="7">
    <location>
        <begin position="231"/>
        <end position="252"/>
    </location>
</feature>
<keyword evidence="5" id="KW-0027">Amidation</keyword>
<keyword evidence="4" id="KW-0677">Repeat</keyword>
<feature type="region of interest" description="Disordered" evidence="7">
    <location>
        <begin position="321"/>
        <end position="373"/>
    </location>
</feature>
<dbReference type="InterPro" id="IPR051041">
    <property type="entry name" value="FMRFamide-related_np"/>
</dbReference>
<sequence length="466" mass="52467">MSLKLVLLSAGVLPLLWLSSTADLTQQHAASALSVDKRFSINMMDPFTRRSALDKNFVRFGRSNGGANQRVSRGRNDNFVRFGRAQNAHDDDDTTFPPREDLIRLGRARADSFIRFGRARPDNFIRFGRGGMDRSNNGFIRFGRAGPDNFIRFGRGRPDNFIRFGRGRPDNFIRFGRDQLKSNVENRLKLISDAENHLKMVDDAENQLKTQLKLVSDAENQLKLVSDVENQLKPDENNYDNSELYTSDEDDGDEYSFERALRGNSKLNSNFVRFGKRVPENNEEVVNAYKNGLKLNTPQGRDFLERFIRLPGRSNMKSDSFIRFGRSLSGGETSKTGGESEENSGEGKSVFRENSSQDESAENDGFVEDSKVVTSTDPDILGTAFESASSENLSRKKRAVEFDEKKHNKNLFTTDKTNQSRSFYSPLAAGLPGFILGPELSVLPVKETTQKCNNSEGKTKNFIRLG</sequence>
<name>U3U8Z6_NILLU</name>
<protein>
    <submittedName>
        <fullName evidence="9">FMRFamide</fullName>
    </submittedName>
</protein>
<comment type="subcellular location">
    <subcellularLocation>
        <location evidence="1">Secreted</location>
    </subcellularLocation>
</comment>
<accession>U3U8Z6</accession>
<evidence type="ECO:0000256" key="2">
    <source>
        <dbReference type="ARBA" id="ARBA00006356"/>
    </source>
</evidence>
<gene>
    <name evidence="9" type="primary">fmrf</name>
</gene>
<reference evidence="9" key="1">
    <citation type="journal article" date="2014" name="Peptides">
        <title>Transcriptome analysis of neuropeptides and G-protein coupled receptors (GPCRs) for neuropeptides in the brown planthopper Nilaparvata lugens.</title>
        <authorList>
            <person name="Tanaka Y."/>
            <person name="Suetsugu Y."/>
            <person name="Yamamoto K."/>
            <person name="Noda H."/>
            <person name="Shinoda T."/>
        </authorList>
    </citation>
    <scope>NUCLEOTIDE SEQUENCE</scope>
</reference>
<dbReference type="InterPro" id="IPR002544">
    <property type="entry name" value="FMRFamid-related_peptide-like"/>
</dbReference>
<evidence type="ECO:0000256" key="5">
    <source>
        <dbReference type="ARBA" id="ARBA00022815"/>
    </source>
</evidence>
<organism evidence="9">
    <name type="scientific">Nilaparvata lugens</name>
    <name type="common">Brown planthopper</name>
    <dbReference type="NCBI Taxonomy" id="108931"/>
    <lineage>
        <taxon>Eukaryota</taxon>
        <taxon>Metazoa</taxon>
        <taxon>Ecdysozoa</taxon>
        <taxon>Arthropoda</taxon>
        <taxon>Hexapoda</taxon>
        <taxon>Insecta</taxon>
        <taxon>Pterygota</taxon>
        <taxon>Neoptera</taxon>
        <taxon>Paraneoptera</taxon>
        <taxon>Hemiptera</taxon>
        <taxon>Auchenorrhyncha</taxon>
        <taxon>Fulgoroidea</taxon>
        <taxon>Delphacidae</taxon>
        <taxon>Delphacinae</taxon>
        <taxon>Nilaparvata</taxon>
    </lineage>
</organism>
<evidence type="ECO:0000313" key="9">
    <source>
        <dbReference type="EMBL" id="BAO00954.1"/>
    </source>
</evidence>
<evidence type="ECO:0000256" key="8">
    <source>
        <dbReference type="SAM" id="SignalP"/>
    </source>
</evidence>
<evidence type="ECO:0000256" key="6">
    <source>
        <dbReference type="ARBA" id="ARBA00023320"/>
    </source>
</evidence>
<evidence type="ECO:0000256" key="4">
    <source>
        <dbReference type="ARBA" id="ARBA00022737"/>
    </source>
</evidence>
<feature type="signal peptide" evidence="8">
    <location>
        <begin position="1"/>
        <end position="22"/>
    </location>
</feature>